<gene>
    <name evidence="3" type="ORF">E4680_05115</name>
</gene>
<dbReference type="NCBIfam" id="TIGR00252">
    <property type="entry name" value="YraN family protein"/>
    <property type="match status" value="1"/>
</dbReference>
<keyword evidence="4" id="KW-1185">Reference proteome</keyword>
<sequence>MSGSGAQAEDIALEHLLGRGLQLITRNYRCRGGEIDLIMSDKQILVFIEVRHRTRTDFGTPEATVSHSKRRRLVLAARTYLYTHLMYAARPMRFDVLAIQGPLLERRIRWVQNAFASDE</sequence>
<dbReference type="RefSeq" id="WP_135281322.1">
    <property type="nucleotide sequence ID" value="NZ_SRIO01000005.1"/>
</dbReference>
<dbReference type="AlphaFoldDB" id="A0A4Z0F9E0"/>
<organism evidence="3 4">
    <name type="scientific">Candidatus Macondimonas diazotrophica</name>
    <dbReference type="NCBI Taxonomy" id="2305248"/>
    <lineage>
        <taxon>Bacteria</taxon>
        <taxon>Pseudomonadati</taxon>
        <taxon>Pseudomonadota</taxon>
        <taxon>Gammaproteobacteria</taxon>
        <taxon>Chromatiales</taxon>
        <taxon>Ectothiorhodospiraceae</taxon>
        <taxon>Candidatus Macondimonas</taxon>
    </lineage>
</organism>
<evidence type="ECO:0000256" key="2">
    <source>
        <dbReference type="HAMAP-Rule" id="MF_00048"/>
    </source>
</evidence>
<dbReference type="OrthoDB" id="9794876at2"/>
<dbReference type="PANTHER" id="PTHR34039">
    <property type="entry name" value="UPF0102 PROTEIN YRAN"/>
    <property type="match status" value="1"/>
</dbReference>
<dbReference type="CDD" id="cd20736">
    <property type="entry name" value="PoNe_Nuclease"/>
    <property type="match status" value="1"/>
</dbReference>
<dbReference type="PANTHER" id="PTHR34039:SF1">
    <property type="entry name" value="UPF0102 PROTEIN YRAN"/>
    <property type="match status" value="1"/>
</dbReference>
<comment type="caution">
    <text evidence="3">The sequence shown here is derived from an EMBL/GenBank/DDBJ whole genome shotgun (WGS) entry which is preliminary data.</text>
</comment>
<accession>A0A4Z0F9E0</accession>
<dbReference type="NCBIfam" id="NF009150">
    <property type="entry name" value="PRK12497.1-3"/>
    <property type="match status" value="1"/>
</dbReference>
<proteinExistence type="inferred from homology"/>
<evidence type="ECO:0000256" key="1">
    <source>
        <dbReference type="ARBA" id="ARBA00006738"/>
    </source>
</evidence>
<dbReference type="GO" id="GO:0003676">
    <property type="term" value="F:nucleic acid binding"/>
    <property type="evidence" value="ECO:0007669"/>
    <property type="project" value="InterPro"/>
</dbReference>
<reference evidence="3 4" key="1">
    <citation type="journal article" date="2019" name="ISME J.">
        <title>Candidatus Macondimonas diazotrophica, a novel gammaproteobacterial genus dominating crude-oil-contaminated coastal sediments.</title>
        <authorList>
            <person name="Karthikeyan S."/>
            <person name="Konstantinidis K."/>
        </authorList>
    </citation>
    <scope>NUCLEOTIDE SEQUENCE [LARGE SCALE GENOMIC DNA]</scope>
    <source>
        <strain evidence="3 4">KTK01</strain>
    </source>
</reference>
<dbReference type="Pfam" id="PF02021">
    <property type="entry name" value="UPF0102"/>
    <property type="match status" value="1"/>
</dbReference>
<dbReference type="InterPro" id="IPR011335">
    <property type="entry name" value="Restrct_endonuc-II-like"/>
</dbReference>
<dbReference type="SUPFAM" id="SSF52980">
    <property type="entry name" value="Restriction endonuclease-like"/>
    <property type="match status" value="1"/>
</dbReference>
<comment type="similarity">
    <text evidence="1 2">Belongs to the UPF0102 family.</text>
</comment>
<dbReference type="EMBL" id="SRIO01000005">
    <property type="protein sequence ID" value="TFZ83022.1"/>
    <property type="molecule type" value="Genomic_DNA"/>
</dbReference>
<name>A0A4Z0F9E0_9GAMM</name>
<dbReference type="Proteomes" id="UP000297890">
    <property type="component" value="Unassembled WGS sequence"/>
</dbReference>
<evidence type="ECO:0000313" key="3">
    <source>
        <dbReference type="EMBL" id="TFZ83022.1"/>
    </source>
</evidence>
<dbReference type="InterPro" id="IPR003509">
    <property type="entry name" value="UPF0102_YraN-like"/>
</dbReference>
<dbReference type="Gene3D" id="3.40.1350.10">
    <property type="match status" value="1"/>
</dbReference>
<evidence type="ECO:0000313" key="4">
    <source>
        <dbReference type="Proteomes" id="UP000297890"/>
    </source>
</evidence>
<dbReference type="InterPro" id="IPR011856">
    <property type="entry name" value="tRNA_endonuc-like_dom_sf"/>
</dbReference>
<dbReference type="HAMAP" id="MF_00048">
    <property type="entry name" value="UPF0102"/>
    <property type="match status" value="1"/>
</dbReference>
<protein>
    <recommendedName>
        <fullName evidence="2">UPF0102 protein E4680_05115</fullName>
    </recommendedName>
</protein>